<accession>A0ABT3Z503</accession>
<keyword evidence="4" id="KW-1185">Reference proteome</keyword>
<evidence type="ECO:0000313" key="3">
    <source>
        <dbReference type="EMBL" id="MCY0146840.1"/>
    </source>
</evidence>
<name>A0ABT3Z503_9HYPH</name>
<comment type="caution">
    <text evidence="3">The sequence shown here is derived from an EMBL/GenBank/DDBJ whole genome shotgun (WGS) entry which is preliminary data.</text>
</comment>
<organism evidence="3 4">
    <name type="scientific">Hoeflea algicola</name>
    <dbReference type="NCBI Taxonomy" id="2983763"/>
    <lineage>
        <taxon>Bacteria</taxon>
        <taxon>Pseudomonadati</taxon>
        <taxon>Pseudomonadota</taxon>
        <taxon>Alphaproteobacteria</taxon>
        <taxon>Hyphomicrobiales</taxon>
        <taxon>Rhizobiaceae</taxon>
        <taxon>Hoeflea</taxon>
    </lineage>
</organism>
<evidence type="ECO:0000313" key="4">
    <source>
        <dbReference type="Proteomes" id="UP001073227"/>
    </source>
</evidence>
<evidence type="ECO:0000259" key="2">
    <source>
        <dbReference type="Pfam" id="PF22691"/>
    </source>
</evidence>
<dbReference type="InterPro" id="IPR020616">
    <property type="entry name" value="Thiolase_N"/>
</dbReference>
<feature type="domain" description="Thiolase N-terminal" evidence="1">
    <location>
        <begin position="7"/>
        <end position="214"/>
    </location>
</feature>
<dbReference type="Gene3D" id="3.40.47.10">
    <property type="match status" value="1"/>
</dbReference>
<sequence length="381" mass="39550">MYGSGEVFVIGGAMTPFGKHPDVSAEALAQTAVLEAIEDAGIDRRSIEAAYVGSVFQGSLAGQRVLKDLGMTGMPIINLENACSSGATALSQAWMAVATGQVETALVIGLEKLSVRGSGPLALSTGDPEIEQGLTMPALYAMRTRAYFDKHGGSIDQVAQVTVKNRKHAANNRYAQFRDACTVEEVMASRPVADPITLLQMCPNADGAAAVVISAKPKTNGHGKNVKILGSVVASGKFSQGYRDLTVPDISIQAAQRAYEMAGIGPKDVNLAEVHDAAAIAEVIYYEALGFCEPGEGLHFLSAGESSIGGRVPVNPSGGLLCRGHPLGATGVAQIVEIMWHLTDRAGDRQVEGAKIGLAHCTGGGIWGVDNGACSIHVLGV</sequence>
<dbReference type="Pfam" id="PF00108">
    <property type="entry name" value="Thiolase_N"/>
    <property type="match status" value="1"/>
</dbReference>
<dbReference type="PANTHER" id="PTHR42870:SF1">
    <property type="entry name" value="NON-SPECIFIC LIPID-TRANSFER PROTEIN-LIKE 2"/>
    <property type="match status" value="1"/>
</dbReference>
<gene>
    <name evidence="3" type="ORF">OEG84_03695</name>
</gene>
<dbReference type="PIRSF" id="PIRSF000429">
    <property type="entry name" value="Ac-CoA_Ac_transf"/>
    <property type="match status" value="1"/>
</dbReference>
<protein>
    <submittedName>
        <fullName evidence="3">Thiolase family protein</fullName>
    </submittedName>
</protein>
<reference evidence="3" key="1">
    <citation type="submission" date="2022-10" db="EMBL/GenBank/DDBJ databases">
        <title>Hoeflea sp. G2-23, isolated from marine algae.</title>
        <authorList>
            <person name="Kristyanto S."/>
            <person name="Kim J.M."/>
            <person name="Jeon C.O."/>
        </authorList>
    </citation>
    <scope>NUCLEOTIDE SEQUENCE</scope>
    <source>
        <strain evidence="3">G2-23</strain>
    </source>
</reference>
<dbReference type="InterPro" id="IPR002155">
    <property type="entry name" value="Thiolase"/>
</dbReference>
<dbReference type="SUPFAM" id="SSF53901">
    <property type="entry name" value="Thiolase-like"/>
    <property type="match status" value="2"/>
</dbReference>
<proteinExistence type="predicted"/>
<dbReference type="Proteomes" id="UP001073227">
    <property type="component" value="Unassembled WGS sequence"/>
</dbReference>
<feature type="domain" description="Thiolase C-terminal" evidence="2">
    <location>
        <begin position="243"/>
        <end position="365"/>
    </location>
</feature>
<dbReference type="RefSeq" id="WP_267652479.1">
    <property type="nucleotide sequence ID" value="NZ_JAOVZR010000001.1"/>
</dbReference>
<dbReference type="Pfam" id="PF22691">
    <property type="entry name" value="Thiolase_C_1"/>
    <property type="match status" value="1"/>
</dbReference>
<evidence type="ECO:0000259" key="1">
    <source>
        <dbReference type="Pfam" id="PF00108"/>
    </source>
</evidence>
<dbReference type="InterPro" id="IPR016039">
    <property type="entry name" value="Thiolase-like"/>
</dbReference>
<dbReference type="InterPro" id="IPR055140">
    <property type="entry name" value="Thiolase_C_2"/>
</dbReference>
<dbReference type="CDD" id="cd00829">
    <property type="entry name" value="SCP-x_thiolase"/>
    <property type="match status" value="1"/>
</dbReference>
<dbReference type="EMBL" id="JAOVZR010000001">
    <property type="protein sequence ID" value="MCY0146840.1"/>
    <property type="molecule type" value="Genomic_DNA"/>
</dbReference>
<dbReference type="PANTHER" id="PTHR42870">
    <property type="entry name" value="ACETYL-COA C-ACETYLTRANSFERASE"/>
    <property type="match status" value="1"/>
</dbReference>